<dbReference type="Proteomes" id="UP000702209">
    <property type="component" value="Unassembled WGS sequence"/>
</dbReference>
<reference evidence="2 3" key="1">
    <citation type="submission" date="2020-10" db="EMBL/GenBank/DDBJ databases">
        <title>Identification of Nocardia species via Next-generation sequencing and recognition of intraspecies genetic diversity.</title>
        <authorList>
            <person name="Li P."/>
            <person name="Li P."/>
            <person name="Lu B."/>
        </authorList>
    </citation>
    <scope>NUCLEOTIDE SEQUENCE [LARGE SCALE GENOMIC DNA]</scope>
    <source>
        <strain evidence="2 3">BJ06-0157</strain>
    </source>
</reference>
<keyword evidence="3" id="KW-1185">Reference proteome</keyword>
<dbReference type="RefSeq" id="WP_195127853.1">
    <property type="nucleotide sequence ID" value="NZ_JADLQX010000002.1"/>
</dbReference>
<feature type="chain" id="PRO_5045833821" evidence="1">
    <location>
        <begin position="29"/>
        <end position="148"/>
    </location>
</feature>
<evidence type="ECO:0000313" key="2">
    <source>
        <dbReference type="EMBL" id="MBF6296453.1"/>
    </source>
</evidence>
<gene>
    <name evidence="2" type="ORF">IU459_02725</name>
</gene>
<protein>
    <submittedName>
        <fullName evidence="2">Uncharacterized protein</fullName>
    </submittedName>
</protein>
<name>A0ABS0CIL5_9NOCA</name>
<evidence type="ECO:0000256" key="1">
    <source>
        <dbReference type="SAM" id="SignalP"/>
    </source>
</evidence>
<dbReference type="EMBL" id="JADLQX010000002">
    <property type="protein sequence ID" value="MBF6296453.1"/>
    <property type="molecule type" value="Genomic_DNA"/>
</dbReference>
<organism evidence="2 3">
    <name type="scientific">Nocardia amamiensis</name>
    <dbReference type="NCBI Taxonomy" id="404578"/>
    <lineage>
        <taxon>Bacteria</taxon>
        <taxon>Bacillati</taxon>
        <taxon>Actinomycetota</taxon>
        <taxon>Actinomycetes</taxon>
        <taxon>Mycobacteriales</taxon>
        <taxon>Nocardiaceae</taxon>
        <taxon>Nocardia</taxon>
    </lineage>
</organism>
<evidence type="ECO:0000313" key="3">
    <source>
        <dbReference type="Proteomes" id="UP000702209"/>
    </source>
</evidence>
<sequence length="148" mass="15895">MRYIMSRLGAALAAIIAALLAGTGSVGAVPASVRAPACDLRIVYDKPTVLAPLVIADAAAVCDHAPDRHTVEFSLDYYNSGTWVRQALIYESGVPTRGRRIDYHVSAECRVGDWRAVARATGSMQGRPFDARFISQTRSISRTECPGG</sequence>
<accession>A0ABS0CIL5</accession>
<feature type="signal peptide" evidence="1">
    <location>
        <begin position="1"/>
        <end position="28"/>
    </location>
</feature>
<comment type="caution">
    <text evidence="2">The sequence shown here is derived from an EMBL/GenBank/DDBJ whole genome shotgun (WGS) entry which is preliminary data.</text>
</comment>
<proteinExistence type="predicted"/>
<keyword evidence="1" id="KW-0732">Signal</keyword>